<proteinExistence type="inferred from homology"/>
<dbReference type="InterPro" id="IPR021190">
    <property type="entry name" value="Pept_M10A"/>
</dbReference>
<dbReference type="STRING" id="6265.A0A0B2VUZ7"/>
<dbReference type="AlphaFoldDB" id="A0A0B2VUZ7"/>
<feature type="chain" id="PRO_5002096348" evidence="8">
    <location>
        <begin position="20"/>
        <end position="231"/>
    </location>
</feature>
<dbReference type="GO" id="GO:0031012">
    <property type="term" value="C:extracellular matrix"/>
    <property type="evidence" value="ECO:0007669"/>
    <property type="project" value="InterPro"/>
</dbReference>
<feature type="binding site" evidence="7">
    <location>
        <position position="180"/>
    </location>
    <ligand>
        <name>Zn(2+)</name>
        <dbReference type="ChEBI" id="CHEBI:29105"/>
        <label>2</label>
        <note>catalytic</note>
    </ligand>
</feature>
<feature type="binding site" evidence="7">
    <location>
        <position position="140"/>
    </location>
    <ligand>
        <name>Ca(2+)</name>
        <dbReference type="ChEBI" id="CHEBI:29108"/>
        <label>3</label>
    </ligand>
</feature>
<dbReference type="MEROPS" id="M10.A10"/>
<keyword evidence="2" id="KW-0645">Protease</keyword>
<keyword evidence="8" id="KW-0732">Signal</keyword>
<dbReference type="Gene3D" id="3.40.390.10">
    <property type="entry name" value="Collagenase (Catalytic Domain)"/>
    <property type="match status" value="1"/>
</dbReference>
<comment type="similarity">
    <text evidence="1">Belongs to the peptidase M10A family.</text>
</comment>
<comment type="cofactor">
    <cofactor evidence="7">
        <name>Ca(2+)</name>
        <dbReference type="ChEBI" id="CHEBI:29108"/>
    </cofactor>
    <text evidence="7">Can bind about 5 Ca(2+) ions per subunit.</text>
</comment>
<feature type="binding site" evidence="7">
    <location>
        <position position="139"/>
    </location>
    <ligand>
        <name>Ca(2+)</name>
        <dbReference type="ChEBI" id="CHEBI:29108"/>
        <label>3</label>
    </ligand>
</feature>
<dbReference type="PRINTS" id="PR00138">
    <property type="entry name" value="MATRIXIN"/>
</dbReference>
<organism evidence="10 11">
    <name type="scientific">Toxocara canis</name>
    <name type="common">Canine roundworm</name>
    <dbReference type="NCBI Taxonomy" id="6265"/>
    <lineage>
        <taxon>Eukaryota</taxon>
        <taxon>Metazoa</taxon>
        <taxon>Ecdysozoa</taxon>
        <taxon>Nematoda</taxon>
        <taxon>Chromadorea</taxon>
        <taxon>Rhabditida</taxon>
        <taxon>Spirurina</taxon>
        <taxon>Ascaridomorpha</taxon>
        <taxon>Ascaridoidea</taxon>
        <taxon>Toxocaridae</taxon>
        <taxon>Toxocara</taxon>
    </lineage>
</organism>
<dbReference type="PANTHER" id="PTHR10201:SF310">
    <property type="entry name" value="MMP-LIKE PROTEIN"/>
    <property type="match status" value="1"/>
</dbReference>
<keyword evidence="7" id="KW-0106">Calcium</keyword>
<feature type="binding site" evidence="7">
    <location>
        <position position="184"/>
    </location>
    <ligand>
        <name>Zn(2+)</name>
        <dbReference type="ChEBI" id="CHEBI:29105"/>
        <label>2</label>
        <note>catalytic</note>
    </ligand>
</feature>
<feature type="binding site" evidence="7">
    <location>
        <position position="198"/>
    </location>
    <ligand>
        <name>Zn(2+)</name>
        <dbReference type="ChEBI" id="CHEBI:29105"/>
        <label>2</label>
        <note>catalytic</note>
    </ligand>
</feature>
<feature type="binding site" evidence="7">
    <location>
        <position position="159"/>
    </location>
    <ligand>
        <name>Ca(2+)</name>
        <dbReference type="ChEBI" id="CHEBI:29108"/>
        <label>3</label>
    </ligand>
</feature>
<dbReference type="EMBL" id="JPKZ01000903">
    <property type="protein sequence ID" value="KHN84750.1"/>
    <property type="molecule type" value="Genomic_DNA"/>
</dbReference>
<dbReference type="InterPro" id="IPR006026">
    <property type="entry name" value="Peptidase_Metallo"/>
</dbReference>
<dbReference type="GO" id="GO:0030198">
    <property type="term" value="P:extracellular matrix organization"/>
    <property type="evidence" value="ECO:0007669"/>
    <property type="project" value="TreeGrafter"/>
</dbReference>
<evidence type="ECO:0000256" key="7">
    <source>
        <dbReference type="PIRSR" id="PIRSR621190-2"/>
    </source>
</evidence>
<evidence type="ECO:0000256" key="1">
    <source>
        <dbReference type="ARBA" id="ARBA00010370"/>
    </source>
</evidence>
<keyword evidence="3 7" id="KW-0479">Metal-binding</keyword>
<keyword evidence="11" id="KW-1185">Reference proteome</keyword>
<evidence type="ECO:0000256" key="6">
    <source>
        <dbReference type="PIRSR" id="PIRSR621190-1"/>
    </source>
</evidence>
<evidence type="ECO:0000256" key="8">
    <source>
        <dbReference type="SAM" id="SignalP"/>
    </source>
</evidence>
<evidence type="ECO:0000256" key="2">
    <source>
        <dbReference type="ARBA" id="ARBA00022670"/>
    </source>
</evidence>
<name>A0A0B2VUZ7_TOXCA</name>
<dbReference type="GO" id="GO:0004222">
    <property type="term" value="F:metalloendopeptidase activity"/>
    <property type="evidence" value="ECO:0007669"/>
    <property type="project" value="InterPro"/>
</dbReference>
<dbReference type="OMA" id="GINFLYV"/>
<dbReference type="GO" id="GO:0006508">
    <property type="term" value="P:proteolysis"/>
    <property type="evidence" value="ECO:0007669"/>
    <property type="project" value="UniProtKB-KW"/>
</dbReference>
<evidence type="ECO:0000256" key="3">
    <source>
        <dbReference type="ARBA" id="ARBA00022723"/>
    </source>
</evidence>
<comment type="cofactor">
    <cofactor evidence="7">
        <name>Zn(2+)</name>
        <dbReference type="ChEBI" id="CHEBI:29105"/>
    </cofactor>
    <text evidence="7">Binds 2 Zn(2+) ions per subunit.</text>
</comment>
<feature type="binding site" evidence="7">
    <location>
        <position position="162"/>
    </location>
    <ligand>
        <name>Ca(2+)</name>
        <dbReference type="ChEBI" id="CHEBI:29108"/>
        <label>1</label>
    </ligand>
</feature>
<dbReference type="InterPro" id="IPR033739">
    <property type="entry name" value="M10A_MMP"/>
</dbReference>
<feature type="binding site" evidence="7">
    <location>
        <position position="147"/>
    </location>
    <ligand>
        <name>Zn(2+)</name>
        <dbReference type="ChEBI" id="CHEBI:29105"/>
        <label>1</label>
    </ligand>
</feature>
<comment type="caution">
    <text evidence="10">The sequence shown here is derived from an EMBL/GenBank/DDBJ whole genome shotgun (WGS) entry which is preliminary data.</text>
</comment>
<evidence type="ECO:0000313" key="10">
    <source>
        <dbReference type="EMBL" id="KHN84750.1"/>
    </source>
</evidence>
<feature type="binding site" evidence="7">
    <location>
        <position position="162"/>
    </location>
    <ligand>
        <name>Ca(2+)</name>
        <dbReference type="ChEBI" id="CHEBI:29108"/>
        <label>3</label>
    </ligand>
</feature>
<dbReference type="Proteomes" id="UP000031036">
    <property type="component" value="Unassembled WGS sequence"/>
</dbReference>
<feature type="binding site" evidence="7">
    <location>
        <position position="134"/>
    </location>
    <ligand>
        <name>Zn(2+)</name>
        <dbReference type="ChEBI" id="CHEBI:29105"/>
        <label>1</label>
    </ligand>
</feature>
<dbReference type="OrthoDB" id="406838at2759"/>
<evidence type="ECO:0000313" key="11">
    <source>
        <dbReference type="Proteomes" id="UP000031036"/>
    </source>
</evidence>
<dbReference type="PANTHER" id="PTHR10201">
    <property type="entry name" value="MATRIX METALLOPROTEINASE"/>
    <property type="match status" value="1"/>
</dbReference>
<sequence>MLIGPILAQTIWLVAMSAATPWIISGIKPSSHTDDQIDQTTNIRLDDDFYRSSVNTDRSKRYILAERKWPYSIITWKLFKDHLNAGDRYIIRNTLHRAFYLWQSASSIRFYELREDSPLSAEINVIFAKGAHGDKLPFDGREGVVAHAFYPTDGKLHFDADEKWTLNRPDGVNLYQTAVHEIGHIIGLEHSTDERAVMFPSYRPYDPNYSLADDDVRGVRRLYPLKRLRFR</sequence>
<keyword evidence="4" id="KW-0378">Hydrolase</keyword>
<accession>A0A0B2VUZ7</accession>
<dbReference type="GO" id="GO:0030574">
    <property type="term" value="P:collagen catabolic process"/>
    <property type="evidence" value="ECO:0007669"/>
    <property type="project" value="TreeGrafter"/>
</dbReference>
<evidence type="ECO:0000256" key="5">
    <source>
        <dbReference type="ARBA" id="ARBA00022833"/>
    </source>
</evidence>
<keyword evidence="5 7" id="KW-0862">Zinc</keyword>
<dbReference type="CDD" id="cd04278">
    <property type="entry name" value="ZnMc_MMP"/>
    <property type="match status" value="1"/>
</dbReference>
<feature type="binding site" evidence="7">
    <location>
        <position position="132"/>
    </location>
    <ligand>
        <name>Zn(2+)</name>
        <dbReference type="ChEBI" id="CHEBI:29105"/>
        <label>1</label>
    </ligand>
</feature>
<dbReference type="SUPFAM" id="SSF55486">
    <property type="entry name" value="Metalloproteases ('zincins'), catalytic domain"/>
    <property type="match status" value="1"/>
</dbReference>
<feature type="active site" evidence="6">
    <location>
        <position position="181"/>
    </location>
</feature>
<feature type="binding site" evidence="7">
    <location>
        <position position="190"/>
    </location>
    <ligand>
        <name>Zn(2+)</name>
        <dbReference type="ChEBI" id="CHEBI:29105"/>
        <label>2</label>
        <note>catalytic</note>
    </ligand>
</feature>
<dbReference type="GO" id="GO:0008270">
    <property type="term" value="F:zinc ion binding"/>
    <property type="evidence" value="ECO:0007669"/>
    <property type="project" value="InterPro"/>
</dbReference>
<evidence type="ECO:0000259" key="9">
    <source>
        <dbReference type="SMART" id="SM00235"/>
    </source>
</evidence>
<dbReference type="InterPro" id="IPR001818">
    <property type="entry name" value="Pept_M10_metallopeptidase"/>
</dbReference>
<feature type="binding site" evidence="7">
    <location>
        <position position="157"/>
    </location>
    <ligand>
        <name>Zn(2+)</name>
        <dbReference type="ChEBI" id="CHEBI:29105"/>
        <label>1</label>
    </ligand>
</feature>
<dbReference type="InterPro" id="IPR024079">
    <property type="entry name" value="MetalloPept_cat_dom_sf"/>
</dbReference>
<gene>
    <name evidence="10" type="ORF">Tcan_04293</name>
</gene>
<feature type="signal peptide" evidence="8">
    <location>
        <begin position="1"/>
        <end position="19"/>
    </location>
</feature>
<dbReference type="Pfam" id="PF00413">
    <property type="entry name" value="Peptidase_M10"/>
    <property type="match status" value="1"/>
</dbReference>
<reference evidence="10 11" key="1">
    <citation type="submission" date="2014-11" db="EMBL/GenBank/DDBJ databases">
        <title>Genetic blueprint of the zoonotic pathogen Toxocara canis.</title>
        <authorList>
            <person name="Zhu X.-Q."/>
            <person name="Korhonen P.K."/>
            <person name="Cai H."/>
            <person name="Young N.D."/>
            <person name="Nejsum P."/>
            <person name="von Samson-Himmelstjerna G."/>
            <person name="Boag P.R."/>
            <person name="Tan P."/>
            <person name="Li Q."/>
            <person name="Min J."/>
            <person name="Yang Y."/>
            <person name="Wang X."/>
            <person name="Fang X."/>
            <person name="Hall R.S."/>
            <person name="Hofmann A."/>
            <person name="Sternberg P.W."/>
            <person name="Jex A.R."/>
            <person name="Gasser R.B."/>
        </authorList>
    </citation>
    <scope>NUCLEOTIDE SEQUENCE [LARGE SCALE GENOMIC DNA]</scope>
    <source>
        <strain evidence="10">PN_DK_2014</strain>
    </source>
</reference>
<protein>
    <submittedName>
        <fullName evidence="10">50 kDa hatching enzyme</fullName>
    </submittedName>
</protein>
<evidence type="ECO:0000256" key="4">
    <source>
        <dbReference type="ARBA" id="ARBA00022801"/>
    </source>
</evidence>
<dbReference type="SMART" id="SM00235">
    <property type="entry name" value="ZnMc"/>
    <property type="match status" value="1"/>
</dbReference>
<feature type="domain" description="Peptidase metallopeptidase" evidence="9">
    <location>
        <begin position="65"/>
        <end position="225"/>
    </location>
</feature>